<protein>
    <submittedName>
        <fullName evidence="1">Uncharacterized protein</fullName>
    </submittedName>
</protein>
<keyword evidence="2" id="KW-1185">Reference proteome</keyword>
<accession>A0AAD2HYW6</accession>
<name>A0AAD2HYW6_9AGAR</name>
<gene>
    <name evidence="1" type="ORF">MYCIT1_LOCUS36493</name>
</gene>
<reference evidence="1" key="1">
    <citation type="submission" date="2023-11" db="EMBL/GenBank/DDBJ databases">
        <authorList>
            <person name="De Vega J J."/>
            <person name="De Vega J J."/>
        </authorList>
    </citation>
    <scope>NUCLEOTIDE SEQUENCE</scope>
</reference>
<feature type="non-terminal residue" evidence="1">
    <location>
        <position position="1"/>
    </location>
</feature>
<evidence type="ECO:0000313" key="1">
    <source>
        <dbReference type="EMBL" id="CAK5283729.1"/>
    </source>
</evidence>
<proteinExistence type="predicted"/>
<dbReference type="Proteomes" id="UP001295794">
    <property type="component" value="Unassembled WGS sequence"/>
</dbReference>
<evidence type="ECO:0000313" key="2">
    <source>
        <dbReference type="Proteomes" id="UP001295794"/>
    </source>
</evidence>
<dbReference type="AlphaFoldDB" id="A0AAD2HYW6"/>
<comment type="caution">
    <text evidence="1">The sequence shown here is derived from an EMBL/GenBank/DDBJ whole genome shotgun (WGS) entry which is preliminary data.</text>
</comment>
<organism evidence="1 2">
    <name type="scientific">Mycena citricolor</name>
    <dbReference type="NCBI Taxonomy" id="2018698"/>
    <lineage>
        <taxon>Eukaryota</taxon>
        <taxon>Fungi</taxon>
        <taxon>Dikarya</taxon>
        <taxon>Basidiomycota</taxon>
        <taxon>Agaricomycotina</taxon>
        <taxon>Agaricomycetes</taxon>
        <taxon>Agaricomycetidae</taxon>
        <taxon>Agaricales</taxon>
        <taxon>Marasmiineae</taxon>
        <taxon>Mycenaceae</taxon>
        <taxon>Mycena</taxon>
    </lineage>
</organism>
<dbReference type="EMBL" id="CAVNYO010000472">
    <property type="protein sequence ID" value="CAK5283729.1"/>
    <property type="molecule type" value="Genomic_DNA"/>
</dbReference>
<sequence length="67" mass="7309">TYTGRESNPCRLLGQLDCSMEGKHDTVSPPVCVSGIDRDQYNPTKITETTLNRPALSSLPPDNFAVT</sequence>